<dbReference type="GO" id="GO:0008270">
    <property type="term" value="F:zinc ion binding"/>
    <property type="evidence" value="ECO:0007669"/>
    <property type="project" value="UniProtKB-KW"/>
</dbReference>
<evidence type="ECO:0008006" key="13">
    <source>
        <dbReference type="Google" id="ProtNLM"/>
    </source>
</evidence>
<evidence type="ECO:0000256" key="3">
    <source>
        <dbReference type="ARBA" id="ARBA00022771"/>
    </source>
</evidence>
<dbReference type="InterPro" id="IPR001660">
    <property type="entry name" value="SAM"/>
</dbReference>
<dbReference type="PROSITE" id="PS50105">
    <property type="entry name" value="SAM_DOMAIN"/>
    <property type="match status" value="1"/>
</dbReference>
<dbReference type="Pfam" id="PF21319">
    <property type="entry name" value="zf-FCS_1"/>
    <property type="match status" value="1"/>
</dbReference>
<feature type="compositionally biased region" description="Low complexity" evidence="8">
    <location>
        <begin position="49"/>
        <end position="73"/>
    </location>
</feature>
<evidence type="ECO:0000256" key="8">
    <source>
        <dbReference type="SAM" id="MobiDB-lite"/>
    </source>
</evidence>
<evidence type="ECO:0000256" key="7">
    <source>
        <dbReference type="PROSITE-ProRule" id="PRU00367"/>
    </source>
</evidence>
<feature type="region of interest" description="Disordered" evidence="8">
    <location>
        <begin position="1"/>
        <end position="73"/>
    </location>
</feature>
<evidence type="ECO:0000256" key="5">
    <source>
        <dbReference type="ARBA" id="ARBA00023125"/>
    </source>
</evidence>
<dbReference type="EMBL" id="JBJQND010000011">
    <property type="protein sequence ID" value="KAL3861050.1"/>
    <property type="molecule type" value="Genomic_DNA"/>
</dbReference>
<dbReference type="PANTHER" id="PTHR12247:SF138">
    <property type="entry name" value="POLYHOMEOTIC DISTAL, ISOFORM A-RELATED"/>
    <property type="match status" value="1"/>
</dbReference>
<dbReference type="InterPro" id="IPR013761">
    <property type="entry name" value="SAM/pointed_sf"/>
</dbReference>
<evidence type="ECO:0000313" key="12">
    <source>
        <dbReference type="Proteomes" id="UP001634394"/>
    </source>
</evidence>
<dbReference type="SMART" id="SM00454">
    <property type="entry name" value="SAM"/>
    <property type="match status" value="1"/>
</dbReference>
<dbReference type="Gene3D" id="3.30.60.160">
    <property type="match status" value="1"/>
</dbReference>
<evidence type="ECO:0000256" key="6">
    <source>
        <dbReference type="ARBA" id="ARBA00023242"/>
    </source>
</evidence>
<dbReference type="AlphaFoldDB" id="A0ABD3VHJ7"/>
<feature type="region of interest" description="Disordered" evidence="8">
    <location>
        <begin position="708"/>
        <end position="780"/>
    </location>
</feature>
<evidence type="ECO:0000256" key="1">
    <source>
        <dbReference type="ARBA" id="ARBA00004123"/>
    </source>
</evidence>
<dbReference type="InterPro" id="IPR012313">
    <property type="entry name" value="Znf_FCS"/>
</dbReference>
<feature type="compositionally biased region" description="Polar residues" evidence="8">
    <location>
        <begin position="482"/>
        <end position="519"/>
    </location>
</feature>
<evidence type="ECO:0000259" key="9">
    <source>
        <dbReference type="PROSITE" id="PS50105"/>
    </source>
</evidence>
<keyword evidence="4" id="KW-0862">Zinc</keyword>
<proteinExistence type="predicted"/>
<dbReference type="InterPro" id="IPR038603">
    <property type="entry name" value="Znf_FCS_sf"/>
</dbReference>
<dbReference type="Pfam" id="PF00536">
    <property type="entry name" value="SAM_1"/>
    <property type="match status" value="1"/>
</dbReference>
<dbReference type="GO" id="GO:0003677">
    <property type="term" value="F:DNA binding"/>
    <property type="evidence" value="ECO:0007669"/>
    <property type="project" value="UniProtKB-KW"/>
</dbReference>
<dbReference type="GO" id="GO:0005634">
    <property type="term" value="C:nucleus"/>
    <property type="evidence" value="ECO:0007669"/>
    <property type="project" value="UniProtKB-SubCell"/>
</dbReference>
<protein>
    <recommendedName>
        <fullName evidence="13">Polyhomeotic-like protein 2</fullName>
    </recommendedName>
</protein>
<comment type="caution">
    <text evidence="11">The sequence shown here is derived from an EMBL/GenBank/DDBJ whole genome shotgun (WGS) entry which is preliminary data.</text>
</comment>
<organism evidence="11 12">
    <name type="scientific">Sinanodonta woodiana</name>
    <name type="common">Chinese pond mussel</name>
    <name type="synonym">Anodonta woodiana</name>
    <dbReference type="NCBI Taxonomy" id="1069815"/>
    <lineage>
        <taxon>Eukaryota</taxon>
        <taxon>Metazoa</taxon>
        <taxon>Spiralia</taxon>
        <taxon>Lophotrochozoa</taxon>
        <taxon>Mollusca</taxon>
        <taxon>Bivalvia</taxon>
        <taxon>Autobranchia</taxon>
        <taxon>Heteroconchia</taxon>
        <taxon>Palaeoheterodonta</taxon>
        <taxon>Unionida</taxon>
        <taxon>Unionoidea</taxon>
        <taxon>Unionidae</taxon>
        <taxon>Unioninae</taxon>
        <taxon>Sinanodonta</taxon>
    </lineage>
</organism>
<reference evidence="11 12" key="1">
    <citation type="submission" date="2024-11" db="EMBL/GenBank/DDBJ databases">
        <title>Chromosome-level genome assembly of the freshwater bivalve Anodonta woodiana.</title>
        <authorList>
            <person name="Chen X."/>
        </authorList>
    </citation>
    <scope>NUCLEOTIDE SEQUENCE [LARGE SCALE GENOMIC DNA]</scope>
    <source>
        <strain evidence="11">MN2024</strain>
        <tissue evidence="11">Gills</tissue>
    </source>
</reference>
<feature type="compositionally biased region" description="Low complexity" evidence="8">
    <location>
        <begin position="764"/>
        <end position="776"/>
    </location>
</feature>
<feature type="region of interest" description="Disordered" evidence="8">
    <location>
        <begin position="434"/>
        <end position="527"/>
    </location>
</feature>
<keyword evidence="12" id="KW-1185">Reference proteome</keyword>
<sequence length="870" mass="93450">MMADQQQQQSQQSQQQAPQQQPQQQAATQPSQQQQHPVTPATPQPTPPSQHQLAPQHQHQQHQQQQNSAAVSSLASTIAMNTMAITMPNNIGIAQQGAVASIRSPLPQVQVIHQAMHSPSYLPQFSYSQQQQLMLQNAAMQAAMQASGMNINPQQLNLANMAVTMQGRPNSNMTATQGMLTHSPTQVQPGTPMISSPPTSQAYNVQANNANNKTGAMMGNGNKMPSQATQQQMQQAQQAQVAQATAMVGKTVMSNQQNPPPLLIGQLGVLPGHLAANQTFGPHSKQGQSLSMAGQAQPQLISTQAPVRFSQAQLVSSTGQIITSQPMLTNQIMQAMAANLQQGIPIAHQPILSAPNQSPTIITGQGIYLRPASAMQQQGIMGVQAAAINPNMRGNAPQSLQVRPSSAAIPIQKQTTAAQTGKVILPSTSKSATAKIQPSINANASGTKANTPLLKSPKALGRPKGTGKATSAANMSGKIIGSSGSPATIQTKTNAQMSKPSTPTSQAALTNHTSKSQSDSELEVGKKMAGGNVTVPLAVKPAKDKKEEEEDSKENITKIGAVSLLEKPREMPTLELKCGQDSPLPVAEKQRAIVKPHILTHVIDGFIIQEGPEPFPVQRSSLMTEFIPPKPGQSIEQVPTSPQNNDDVFPTASPNVCTDFSGEAEPMLRCEYCLKYDLASHFQCTKRFCSKTCAKRYNVGCSQRLGLFRGKGSKSTSEGTTRGVKKRRNMFKRRGWRGRGGRMSGPGRRTSHLEDEADEEPMEEQSSSQSSQESSSTADSPIHTPVLEMEVDRPAAPKTNPARWNVLEVYEFIQSLPGCAPYAEEFRSQEIDGQALMLLKEDHLMTAMNMKLGPALKICARINSLKDECS</sequence>
<gene>
    <name evidence="11" type="ORF">ACJMK2_007140</name>
</gene>
<keyword evidence="5" id="KW-0238">DNA-binding</keyword>
<dbReference type="Proteomes" id="UP001634394">
    <property type="component" value="Unassembled WGS sequence"/>
</dbReference>
<evidence type="ECO:0000259" key="10">
    <source>
        <dbReference type="PROSITE" id="PS51024"/>
    </source>
</evidence>
<dbReference type="PANTHER" id="PTHR12247">
    <property type="entry name" value="POLYCOMB GROUP PROTEIN"/>
    <property type="match status" value="1"/>
</dbReference>
<keyword evidence="6" id="KW-0539">Nucleus</keyword>
<feature type="compositionally biased region" description="Low complexity" evidence="8">
    <location>
        <begin position="1"/>
        <end position="39"/>
    </location>
</feature>
<evidence type="ECO:0000256" key="2">
    <source>
        <dbReference type="ARBA" id="ARBA00022723"/>
    </source>
</evidence>
<evidence type="ECO:0000256" key="4">
    <source>
        <dbReference type="ARBA" id="ARBA00022833"/>
    </source>
</evidence>
<dbReference type="SUPFAM" id="SSF47769">
    <property type="entry name" value="SAM/Pointed domain"/>
    <property type="match status" value="1"/>
</dbReference>
<keyword evidence="2" id="KW-0479">Metal-binding</keyword>
<name>A0ABD3VHJ7_SINWO</name>
<accession>A0ABD3VHJ7</accession>
<feature type="domain" description="SAM" evidence="9">
    <location>
        <begin position="804"/>
        <end position="868"/>
    </location>
</feature>
<feature type="compositionally biased region" description="Polar residues" evidence="8">
    <location>
        <begin position="434"/>
        <end position="450"/>
    </location>
</feature>
<dbReference type="PROSITE" id="PS51024">
    <property type="entry name" value="ZF_FCS"/>
    <property type="match status" value="1"/>
</dbReference>
<feature type="domain" description="FCS-type" evidence="10">
    <location>
        <begin position="661"/>
        <end position="695"/>
    </location>
</feature>
<dbReference type="CDD" id="cd09577">
    <property type="entry name" value="SAM_Ph1_2_3"/>
    <property type="match status" value="1"/>
</dbReference>
<dbReference type="InterPro" id="IPR050548">
    <property type="entry name" value="PcG_chromatin_remod_factors"/>
</dbReference>
<feature type="compositionally biased region" description="Basic residues" evidence="8">
    <location>
        <begin position="723"/>
        <end position="740"/>
    </location>
</feature>
<dbReference type="Gene3D" id="1.10.150.50">
    <property type="entry name" value="Transcription Factor, Ets-1"/>
    <property type="match status" value="1"/>
</dbReference>
<evidence type="ECO:0000313" key="11">
    <source>
        <dbReference type="EMBL" id="KAL3861050.1"/>
    </source>
</evidence>
<keyword evidence="3 7" id="KW-0863">Zinc-finger</keyword>
<comment type="subcellular location">
    <subcellularLocation>
        <location evidence="1">Nucleus</location>
    </subcellularLocation>
</comment>